<dbReference type="EMBL" id="CP042997">
    <property type="protein sequence ID" value="QEH38865.1"/>
    <property type="molecule type" value="Genomic_DNA"/>
</dbReference>
<dbReference type="RefSeq" id="WP_210420317.1">
    <property type="nucleotide sequence ID" value="NZ_CP042997.1"/>
</dbReference>
<dbReference type="InterPro" id="IPR043472">
    <property type="entry name" value="Macro_dom-like"/>
</dbReference>
<proteinExistence type="predicted"/>
<keyword evidence="3" id="KW-1185">Reference proteome</keyword>
<feature type="domain" description="Macro" evidence="1">
    <location>
        <begin position="41"/>
        <end position="220"/>
    </location>
</feature>
<name>A0A5B9WFS8_9BACT</name>
<accession>A0A5B9WFS8</accession>
<dbReference type="SMART" id="SM00506">
    <property type="entry name" value="A1pp"/>
    <property type="match status" value="1"/>
</dbReference>
<dbReference type="Pfam" id="PF01661">
    <property type="entry name" value="Macro"/>
    <property type="match status" value="1"/>
</dbReference>
<gene>
    <name evidence="2" type="ORF">OJF2_74750</name>
</gene>
<dbReference type="AlphaFoldDB" id="A0A5B9WFS8"/>
<dbReference type="Proteomes" id="UP000324233">
    <property type="component" value="Chromosome"/>
</dbReference>
<dbReference type="InterPro" id="IPR002589">
    <property type="entry name" value="Macro_dom"/>
</dbReference>
<evidence type="ECO:0000259" key="1">
    <source>
        <dbReference type="PROSITE" id="PS51154"/>
    </source>
</evidence>
<dbReference type="PROSITE" id="PS51154">
    <property type="entry name" value="MACRO"/>
    <property type="match status" value="1"/>
</dbReference>
<organism evidence="2 3">
    <name type="scientific">Aquisphaera giovannonii</name>
    <dbReference type="NCBI Taxonomy" id="406548"/>
    <lineage>
        <taxon>Bacteria</taxon>
        <taxon>Pseudomonadati</taxon>
        <taxon>Planctomycetota</taxon>
        <taxon>Planctomycetia</taxon>
        <taxon>Isosphaerales</taxon>
        <taxon>Isosphaeraceae</taxon>
        <taxon>Aquisphaera</taxon>
    </lineage>
</organism>
<sequence length="220" mass="23340">MVHTVLAKFRRWRMTTLKPFGDPASPEGVRLTLGDRDGGVARALAAAFGGVPAVEVVEGDLLDADCEAIVSPANSFGDMGGGIDKAIDDFHRGAAQRAVMDAIAEHFYGELPVGMAVVVELPGRRLPFVVASPTMRVPGRVPHSLNAYLAMRAALVAVLRHNAAARRPIRALAVPGLCTGVGAMPAAEAAMQMRTAYDIVMGGHWRRVVHPAMAPYAMRP</sequence>
<reference evidence="2 3" key="1">
    <citation type="submission" date="2019-08" db="EMBL/GenBank/DDBJ databases">
        <title>Deep-cultivation of Planctomycetes and their phenomic and genomic characterization uncovers novel biology.</title>
        <authorList>
            <person name="Wiegand S."/>
            <person name="Jogler M."/>
            <person name="Boedeker C."/>
            <person name="Pinto D."/>
            <person name="Vollmers J."/>
            <person name="Rivas-Marin E."/>
            <person name="Kohn T."/>
            <person name="Peeters S.H."/>
            <person name="Heuer A."/>
            <person name="Rast P."/>
            <person name="Oberbeckmann S."/>
            <person name="Bunk B."/>
            <person name="Jeske O."/>
            <person name="Meyerdierks A."/>
            <person name="Storesund J.E."/>
            <person name="Kallscheuer N."/>
            <person name="Luecker S."/>
            <person name="Lage O.M."/>
            <person name="Pohl T."/>
            <person name="Merkel B.J."/>
            <person name="Hornburger P."/>
            <person name="Mueller R.-W."/>
            <person name="Bruemmer F."/>
            <person name="Labrenz M."/>
            <person name="Spormann A.M."/>
            <person name="Op den Camp H."/>
            <person name="Overmann J."/>
            <person name="Amann R."/>
            <person name="Jetten M.S.M."/>
            <person name="Mascher T."/>
            <person name="Medema M.H."/>
            <person name="Devos D.P."/>
            <person name="Kaster A.-K."/>
            <person name="Ovreas L."/>
            <person name="Rohde M."/>
            <person name="Galperin M.Y."/>
            <person name="Jogler C."/>
        </authorList>
    </citation>
    <scope>NUCLEOTIDE SEQUENCE [LARGE SCALE GENOMIC DNA]</scope>
    <source>
        <strain evidence="2 3">OJF2</strain>
    </source>
</reference>
<dbReference type="Gene3D" id="3.40.220.10">
    <property type="entry name" value="Leucine Aminopeptidase, subunit E, domain 1"/>
    <property type="match status" value="1"/>
</dbReference>
<evidence type="ECO:0000313" key="2">
    <source>
        <dbReference type="EMBL" id="QEH38865.1"/>
    </source>
</evidence>
<protein>
    <submittedName>
        <fullName evidence="2">RNase III inhibitor</fullName>
    </submittedName>
</protein>
<dbReference type="KEGG" id="agv:OJF2_74750"/>
<evidence type="ECO:0000313" key="3">
    <source>
        <dbReference type="Proteomes" id="UP000324233"/>
    </source>
</evidence>
<dbReference type="SUPFAM" id="SSF52949">
    <property type="entry name" value="Macro domain-like"/>
    <property type="match status" value="1"/>
</dbReference>